<keyword evidence="2" id="KW-0238">DNA-binding</keyword>
<dbReference type="InterPro" id="IPR014710">
    <property type="entry name" value="RmlC-like_jellyroll"/>
</dbReference>
<keyword evidence="6" id="KW-1185">Reference proteome</keyword>
<evidence type="ECO:0000313" key="6">
    <source>
        <dbReference type="Proteomes" id="UP000649075"/>
    </source>
</evidence>
<dbReference type="PRINTS" id="PR00032">
    <property type="entry name" value="HTHARAC"/>
</dbReference>
<evidence type="ECO:0000259" key="4">
    <source>
        <dbReference type="PROSITE" id="PS01124"/>
    </source>
</evidence>
<reference evidence="5 6" key="1">
    <citation type="submission" date="2020-08" db="EMBL/GenBank/DDBJ databases">
        <authorList>
            <person name="Liu C."/>
            <person name="Sun Q."/>
        </authorList>
    </citation>
    <scope>NUCLEOTIDE SEQUENCE [LARGE SCALE GENOMIC DNA]</scope>
    <source>
        <strain evidence="5 6">L34</strain>
    </source>
</reference>
<accession>A0ABR7KIV0</accession>
<dbReference type="Gene3D" id="2.60.120.10">
    <property type="entry name" value="Jelly Rolls"/>
    <property type="match status" value="1"/>
</dbReference>
<dbReference type="Gene3D" id="1.10.10.60">
    <property type="entry name" value="Homeodomain-like"/>
    <property type="match status" value="2"/>
</dbReference>
<dbReference type="InterPro" id="IPR020449">
    <property type="entry name" value="Tscrpt_reg_AraC-type_HTH"/>
</dbReference>
<proteinExistence type="predicted"/>
<dbReference type="PROSITE" id="PS01124">
    <property type="entry name" value="HTH_ARAC_FAMILY_2"/>
    <property type="match status" value="1"/>
</dbReference>
<dbReference type="SUPFAM" id="SSF51215">
    <property type="entry name" value="Regulatory protein AraC"/>
    <property type="match status" value="1"/>
</dbReference>
<dbReference type="Pfam" id="PF07883">
    <property type="entry name" value="Cupin_2"/>
    <property type="match status" value="1"/>
</dbReference>
<dbReference type="SUPFAM" id="SSF46689">
    <property type="entry name" value="Homeodomain-like"/>
    <property type="match status" value="2"/>
</dbReference>
<dbReference type="PANTHER" id="PTHR43280:SF34">
    <property type="entry name" value="ARAC-FAMILY TRANSCRIPTIONAL REGULATOR"/>
    <property type="match status" value="1"/>
</dbReference>
<evidence type="ECO:0000256" key="2">
    <source>
        <dbReference type="ARBA" id="ARBA00023125"/>
    </source>
</evidence>
<organism evidence="5 6">
    <name type="scientific">Holdemanella hominis</name>
    <dbReference type="NCBI Taxonomy" id="2764327"/>
    <lineage>
        <taxon>Bacteria</taxon>
        <taxon>Bacillati</taxon>
        <taxon>Bacillota</taxon>
        <taxon>Erysipelotrichia</taxon>
        <taxon>Erysipelotrichales</taxon>
        <taxon>Erysipelotrichaceae</taxon>
        <taxon>Holdemanella</taxon>
    </lineage>
</organism>
<dbReference type="Pfam" id="PF12833">
    <property type="entry name" value="HTH_18"/>
    <property type="match status" value="1"/>
</dbReference>
<feature type="domain" description="HTH araC/xylS-type" evidence="4">
    <location>
        <begin position="192"/>
        <end position="289"/>
    </location>
</feature>
<dbReference type="InterPro" id="IPR009057">
    <property type="entry name" value="Homeodomain-like_sf"/>
</dbReference>
<dbReference type="Proteomes" id="UP000649075">
    <property type="component" value="Unassembled WGS sequence"/>
</dbReference>
<dbReference type="InterPro" id="IPR018060">
    <property type="entry name" value="HTH_AraC"/>
</dbReference>
<protein>
    <submittedName>
        <fullName evidence="5">Helix-turn-helix transcriptional regulator</fullName>
    </submittedName>
</protein>
<evidence type="ECO:0000313" key="5">
    <source>
        <dbReference type="EMBL" id="MBC6012357.1"/>
    </source>
</evidence>
<dbReference type="RefSeq" id="WP_117926574.1">
    <property type="nucleotide sequence ID" value="NZ_JACRWH010000021.1"/>
</dbReference>
<sequence>MKKNLQTTFSTRQKMLEPDFEIYYYEDTSQNFHYANVNPHTHNYYEFYIFLEGHISMDIEGVSHPLVPGDILIIPPNTKHYAKLLDNSIPYRRFVFWISQDYCNKLFNISSDYVYLIQRVLTTKQYLYHYDIIGFNTLQSKIFRLIEETHANRFGKQTKVQLCLKDLVFHFNRSIYEMEQKNKKYEENALYENILLYIEDHIDEDLTLDHLSEIFFVSKYHISHVFKANLGISVHQFITKKRLRLCKDAISFHTNLTEICILYGFKDYTSFFRAFKKEFGMSPKEFKELSVKTKEKQG</sequence>
<gene>
    <name evidence="5" type="ORF">H8911_06350</name>
</gene>
<comment type="caution">
    <text evidence="5">The sequence shown here is derived from an EMBL/GenBank/DDBJ whole genome shotgun (WGS) entry which is preliminary data.</text>
</comment>
<dbReference type="EMBL" id="JACRWH010000021">
    <property type="protein sequence ID" value="MBC6012357.1"/>
    <property type="molecule type" value="Genomic_DNA"/>
</dbReference>
<keyword evidence="1" id="KW-0805">Transcription regulation</keyword>
<dbReference type="InterPro" id="IPR037923">
    <property type="entry name" value="HTH-like"/>
</dbReference>
<dbReference type="PANTHER" id="PTHR43280">
    <property type="entry name" value="ARAC-FAMILY TRANSCRIPTIONAL REGULATOR"/>
    <property type="match status" value="1"/>
</dbReference>
<evidence type="ECO:0000256" key="1">
    <source>
        <dbReference type="ARBA" id="ARBA00023015"/>
    </source>
</evidence>
<evidence type="ECO:0000256" key="3">
    <source>
        <dbReference type="ARBA" id="ARBA00023163"/>
    </source>
</evidence>
<keyword evidence="3" id="KW-0804">Transcription</keyword>
<name>A0ABR7KIV0_9FIRM</name>
<dbReference type="SMART" id="SM00342">
    <property type="entry name" value="HTH_ARAC"/>
    <property type="match status" value="1"/>
</dbReference>
<dbReference type="InterPro" id="IPR013096">
    <property type="entry name" value="Cupin_2"/>
</dbReference>